<reference evidence="3" key="1">
    <citation type="submission" date="2024-03" db="EMBL/GenBank/DDBJ databases">
        <title>WGS assembly of Saponaria officinalis var. Norfolk2.</title>
        <authorList>
            <person name="Jenkins J."/>
            <person name="Shu S."/>
            <person name="Grimwood J."/>
            <person name="Barry K."/>
            <person name="Goodstein D."/>
            <person name="Schmutz J."/>
            <person name="Leebens-Mack J."/>
            <person name="Osbourn A."/>
        </authorList>
    </citation>
    <scope>NUCLEOTIDE SEQUENCE [LARGE SCALE GENOMIC DNA]</scope>
    <source>
        <strain evidence="3">JIC</strain>
    </source>
</reference>
<feature type="compositionally biased region" description="Low complexity" evidence="1">
    <location>
        <begin position="1"/>
        <end position="17"/>
    </location>
</feature>
<evidence type="ECO:0000259" key="2">
    <source>
        <dbReference type="SMART" id="SM00597"/>
    </source>
</evidence>
<evidence type="ECO:0000256" key="1">
    <source>
        <dbReference type="SAM" id="MobiDB-lite"/>
    </source>
</evidence>
<comment type="caution">
    <text evidence="3">The sequence shown here is derived from an EMBL/GenBank/DDBJ whole genome shotgun (WGS) entry which is preliminary data.</text>
</comment>
<evidence type="ECO:0000313" key="3">
    <source>
        <dbReference type="EMBL" id="KAK9667959.1"/>
    </source>
</evidence>
<evidence type="ECO:0000313" key="4">
    <source>
        <dbReference type="Proteomes" id="UP001443914"/>
    </source>
</evidence>
<dbReference type="SMART" id="SM00597">
    <property type="entry name" value="ZnF_TTF"/>
    <property type="match status" value="1"/>
</dbReference>
<dbReference type="Pfam" id="PF14291">
    <property type="entry name" value="DUF4371"/>
    <property type="match status" value="1"/>
</dbReference>
<gene>
    <name evidence="3" type="ORF">RND81_13G023800</name>
</gene>
<sequence length="402" mass="45393">MHITTTVSGGPTVGVDDGINEPTFTEAQEVDQGDNEPTFAPSQGVGQGDSGPFIFPPEDEDDALLPRDPGKRKVISSYPFNDQDCIRREYIDKKPCRPIPIGKAKFSSTLIGKKMRRFGVHWYNEFDWLEYNVQNDVAFCFYCFLFKVVAKSPTGDAFVNGRWNNWNKPERLRIHVADESSDVSHKEELAICLRYVNKKGKICERFLVVVHVGNTTSRTLMEAIKFLLDDHLLLMSNIRCQGYDGASNMRGFVVIVIGLSCKRLEMVRVVQAQKVLQALELGEIESGQGLNQELGLSRPGDNRWGSHFKSIVNLIALYSTIIEVLVNVGEDAKSKEDRVKAQNAIDHLESFEFAFMLHLMQIIFGYTNELCEALQRRDLDIVNAMTLVSLTKGRLQKNRDHG</sequence>
<keyword evidence="4" id="KW-1185">Reference proteome</keyword>
<dbReference type="PANTHER" id="PTHR11697:SF230">
    <property type="entry name" value="ZINC FINGER, MYM DOMAIN CONTAINING 1"/>
    <property type="match status" value="1"/>
</dbReference>
<name>A0AAW1GYN7_SAPOF</name>
<dbReference type="PANTHER" id="PTHR11697">
    <property type="entry name" value="GENERAL TRANSCRIPTION FACTOR 2-RELATED ZINC FINGER PROTEIN"/>
    <property type="match status" value="1"/>
</dbReference>
<proteinExistence type="predicted"/>
<dbReference type="InterPro" id="IPR055298">
    <property type="entry name" value="AtLOH3-like"/>
</dbReference>
<protein>
    <recommendedName>
        <fullName evidence="2">TTF-type domain-containing protein</fullName>
    </recommendedName>
</protein>
<accession>A0AAW1GYN7</accession>
<feature type="domain" description="TTF-type" evidence="2">
    <location>
        <begin position="114"/>
        <end position="208"/>
    </location>
</feature>
<dbReference type="AlphaFoldDB" id="A0AAW1GYN7"/>
<dbReference type="Proteomes" id="UP001443914">
    <property type="component" value="Unassembled WGS sequence"/>
</dbReference>
<dbReference type="EMBL" id="JBDFQZ010000013">
    <property type="protein sequence ID" value="KAK9667959.1"/>
    <property type="molecule type" value="Genomic_DNA"/>
</dbReference>
<organism evidence="3 4">
    <name type="scientific">Saponaria officinalis</name>
    <name type="common">Common soapwort</name>
    <name type="synonym">Lychnis saponaria</name>
    <dbReference type="NCBI Taxonomy" id="3572"/>
    <lineage>
        <taxon>Eukaryota</taxon>
        <taxon>Viridiplantae</taxon>
        <taxon>Streptophyta</taxon>
        <taxon>Embryophyta</taxon>
        <taxon>Tracheophyta</taxon>
        <taxon>Spermatophyta</taxon>
        <taxon>Magnoliopsida</taxon>
        <taxon>eudicotyledons</taxon>
        <taxon>Gunneridae</taxon>
        <taxon>Pentapetalae</taxon>
        <taxon>Caryophyllales</taxon>
        <taxon>Caryophyllaceae</taxon>
        <taxon>Caryophylleae</taxon>
        <taxon>Saponaria</taxon>
    </lineage>
</organism>
<dbReference type="InterPro" id="IPR006580">
    <property type="entry name" value="Znf_TTF"/>
</dbReference>
<feature type="region of interest" description="Disordered" evidence="1">
    <location>
        <begin position="1"/>
        <end position="59"/>
    </location>
</feature>
<dbReference type="InterPro" id="IPR025398">
    <property type="entry name" value="DUF4371"/>
</dbReference>